<dbReference type="GeneID" id="71990867"/>
<reference evidence="1" key="2">
    <citation type="journal article" date="2022" name="Microb. Genom.">
        <title>A chromosome-scale genome assembly of the tomato pathogen Cladosporium fulvum reveals a compartmentalized genome architecture and the presence of a dispensable chromosome.</title>
        <authorList>
            <person name="Zaccaron A.Z."/>
            <person name="Chen L.H."/>
            <person name="Samaras A."/>
            <person name="Stergiopoulos I."/>
        </authorList>
    </citation>
    <scope>NUCLEOTIDE SEQUENCE</scope>
    <source>
        <strain evidence="1">Race5_Kim</strain>
    </source>
</reference>
<dbReference type="RefSeq" id="XP_047765481.1">
    <property type="nucleotide sequence ID" value="XM_047910137.1"/>
</dbReference>
<protein>
    <submittedName>
        <fullName evidence="1">Uncharacterized protein</fullName>
    </submittedName>
</protein>
<name>A0A9Q8USU5_PASFU</name>
<accession>A0A9Q8USU5</accession>
<dbReference type="AlphaFoldDB" id="A0A9Q8USU5"/>
<keyword evidence="2" id="KW-1185">Reference proteome</keyword>
<dbReference type="EMBL" id="CP090170">
    <property type="protein sequence ID" value="UJO21115.1"/>
    <property type="molecule type" value="Genomic_DNA"/>
</dbReference>
<evidence type="ECO:0000313" key="2">
    <source>
        <dbReference type="Proteomes" id="UP000756132"/>
    </source>
</evidence>
<sequence length="175" mass="19930">MDRLDLRIAALPQELQDMILEFTLAADDAPSSPEVRITHGYRPPLALQIDRATRATFSSHYYSTTTFKISGRSICCIWLASLANDTRAMVTRLQEDVRYCQEQYGLYFRFDNAGIAWHHRCRATGISYQDIRKKVILTYVLLTGDGQRVEKLLSLNASDNELGELLDLLPRSISD</sequence>
<gene>
    <name evidence="1" type="ORF">CLAFUR5_10989</name>
</gene>
<proteinExistence type="predicted"/>
<organism evidence="1 2">
    <name type="scientific">Passalora fulva</name>
    <name type="common">Tomato leaf mold</name>
    <name type="synonym">Cladosporium fulvum</name>
    <dbReference type="NCBI Taxonomy" id="5499"/>
    <lineage>
        <taxon>Eukaryota</taxon>
        <taxon>Fungi</taxon>
        <taxon>Dikarya</taxon>
        <taxon>Ascomycota</taxon>
        <taxon>Pezizomycotina</taxon>
        <taxon>Dothideomycetes</taxon>
        <taxon>Dothideomycetidae</taxon>
        <taxon>Mycosphaerellales</taxon>
        <taxon>Mycosphaerellaceae</taxon>
        <taxon>Fulvia</taxon>
    </lineage>
</organism>
<reference evidence="1" key="1">
    <citation type="submission" date="2021-12" db="EMBL/GenBank/DDBJ databases">
        <authorList>
            <person name="Zaccaron A."/>
            <person name="Stergiopoulos I."/>
        </authorList>
    </citation>
    <scope>NUCLEOTIDE SEQUENCE</scope>
    <source>
        <strain evidence="1">Race5_Kim</strain>
    </source>
</reference>
<evidence type="ECO:0000313" key="1">
    <source>
        <dbReference type="EMBL" id="UJO21115.1"/>
    </source>
</evidence>
<dbReference type="KEGG" id="ffu:CLAFUR5_10989"/>
<dbReference type="Proteomes" id="UP000756132">
    <property type="component" value="Chromosome 8"/>
</dbReference>